<name>A0A1I6RWB6_9ACTN</name>
<evidence type="ECO:0000259" key="8">
    <source>
        <dbReference type="Pfam" id="PF02770"/>
    </source>
</evidence>
<evidence type="ECO:0000313" key="9">
    <source>
        <dbReference type="EMBL" id="SFS68880.1"/>
    </source>
</evidence>
<dbReference type="Gene3D" id="2.40.110.10">
    <property type="entry name" value="Butyryl-CoA Dehydrogenase, subunit A, domain 2"/>
    <property type="match status" value="1"/>
</dbReference>
<keyword evidence="4 5" id="KW-0560">Oxidoreductase</keyword>
<feature type="region of interest" description="Disordered" evidence="6">
    <location>
        <begin position="1"/>
        <end position="25"/>
    </location>
</feature>
<keyword evidence="3 5" id="KW-0274">FAD</keyword>
<keyword evidence="2 5" id="KW-0285">Flavoprotein</keyword>
<dbReference type="Proteomes" id="UP000198873">
    <property type="component" value="Unassembled WGS sequence"/>
</dbReference>
<proteinExistence type="inferred from homology"/>
<evidence type="ECO:0000256" key="6">
    <source>
        <dbReference type="SAM" id="MobiDB-lite"/>
    </source>
</evidence>
<organism evidence="9 10">
    <name type="scientific">Streptomyces harbinensis</name>
    <dbReference type="NCBI Taxonomy" id="1176198"/>
    <lineage>
        <taxon>Bacteria</taxon>
        <taxon>Bacillati</taxon>
        <taxon>Actinomycetota</taxon>
        <taxon>Actinomycetes</taxon>
        <taxon>Kitasatosporales</taxon>
        <taxon>Streptomycetaceae</taxon>
        <taxon>Streptomyces</taxon>
    </lineage>
</organism>
<dbReference type="GO" id="GO:0005737">
    <property type="term" value="C:cytoplasm"/>
    <property type="evidence" value="ECO:0007669"/>
    <property type="project" value="TreeGrafter"/>
</dbReference>
<dbReference type="InterPro" id="IPR009075">
    <property type="entry name" value="AcylCo_DH/oxidase_C"/>
</dbReference>
<gene>
    <name evidence="9" type="ORF">SAMN05444716_103513</name>
</gene>
<evidence type="ECO:0000256" key="1">
    <source>
        <dbReference type="ARBA" id="ARBA00009347"/>
    </source>
</evidence>
<evidence type="ECO:0000313" key="10">
    <source>
        <dbReference type="Proteomes" id="UP000198873"/>
    </source>
</evidence>
<dbReference type="InterPro" id="IPR050741">
    <property type="entry name" value="Acyl-CoA_dehydrogenase"/>
</dbReference>
<evidence type="ECO:0000256" key="4">
    <source>
        <dbReference type="ARBA" id="ARBA00023002"/>
    </source>
</evidence>
<feature type="domain" description="Acyl-CoA oxidase/dehydrogenase middle" evidence="8">
    <location>
        <begin position="110"/>
        <end position="204"/>
    </location>
</feature>
<dbReference type="GO" id="GO:0033539">
    <property type="term" value="P:fatty acid beta-oxidation using acyl-CoA dehydrogenase"/>
    <property type="evidence" value="ECO:0007669"/>
    <property type="project" value="TreeGrafter"/>
</dbReference>
<dbReference type="SUPFAM" id="SSF47203">
    <property type="entry name" value="Acyl-CoA dehydrogenase C-terminal domain-like"/>
    <property type="match status" value="1"/>
</dbReference>
<sequence length="382" mass="39649">MPEQAVVPRPAPPATAGPAARAGGGRQVWRELGAAGRIRAVYREGDPAAGVRAGELGAVLADVDARHSVGTTLAVCVQLATAVPLLTLSPGPGPAAGALAAAREGRSVTALAATDRGSGSDLTALETEVVIEDDQLVLTGTKRWITNATQADQLVVLARHRPGRHFTCFTWVLVPATAPGVSVEPADTDLFAGSGTGHLTFDRVRLPRTQLLGRPGRGLAGFAAHIAVERLAGALWGVALCRRVLAETRDFLQRRTVADRPLWERDSVQQRYASCLLAAHQLRALTRELAHRVTDRHDTTAAALLKSASGTTVPRVLDACAQLQGAEGFAAGGVQRLRTEAALFGIGGGTTEVVLSVVAGGAGPLLDGLTADVPEAGRHDDP</sequence>
<dbReference type="PANTHER" id="PTHR48083">
    <property type="entry name" value="MEDIUM-CHAIN SPECIFIC ACYL-COA DEHYDROGENASE, MITOCHONDRIAL-RELATED"/>
    <property type="match status" value="1"/>
</dbReference>
<dbReference type="PANTHER" id="PTHR48083:SF2">
    <property type="entry name" value="MEDIUM-CHAIN SPECIFIC ACYL-COA DEHYDROGENASE, MITOCHONDRIAL"/>
    <property type="match status" value="1"/>
</dbReference>
<dbReference type="EMBL" id="FPAB01000003">
    <property type="protein sequence ID" value="SFS68880.1"/>
    <property type="molecule type" value="Genomic_DNA"/>
</dbReference>
<protein>
    <submittedName>
        <fullName evidence="9">Citronellyl-CoA dehydrogenase</fullName>
    </submittedName>
</protein>
<evidence type="ECO:0000256" key="3">
    <source>
        <dbReference type="ARBA" id="ARBA00022827"/>
    </source>
</evidence>
<dbReference type="AlphaFoldDB" id="A0A1I6RWB6"/>
<dbReference type="CDD" id="cd00567">
    <property type="entry name" value="ACAD"/>
    <property type="match status" value="1"/>
</dbReference>
<dbReference type="RefSeq" id="WP_093842834.1">
    <property type="nucleotide sequence ID" value="NZ_FPAB01000003.1"/>
</dbReference>
<evidence type="ECO:0000256" key="2">
    <source>
        <dbReference type="ARBA" id="ARBA00022630"/>
    </source>
</evidence>
<dbReference type="STRING" id="1176198.SAMN05444716_103513"/>
<dbReference type="Pfam" id="PF02770">
    <property type="entry name" value="Acyl-CoA_dh_M"/>
    <property type="match status" value="1"/>
</dbReference>
<comment type="cofactor">
    <cofactor evidence="5">
        <name>FAD</name>
        <dbReference type="ChEBI" id="CHEBI:57692"/>
    </cofactor>
</comment>
<dbReference type="GO" id="GO:0003995">
    <property type="term" value="F:acyl-CoA dehydrogenase activity"/>
    <property type="evidence" value="ECO:0007669"/>
    <property type="project" value="TreeGrafter"/>
</dbReference>
<evidence type="ECO:0000259" key="7">
    <source>
        <dbReference type="Pfam" id="PF00441"/>
    </source>
</evidence>
<dbReference type="InterPro" id="IPR006091">
    <property type="entry name" value="Acyl-CoA_Oxase/DH_mid-dom"/>
</dbReference>
<dbReference type="InterPro" id="IPR046373">
    <property type="entry name" value="Acyl-CoA_Oxase/DH_mid-dom_sf"/>
</dbReference>
<keyword evidence="10" id="KW-1185">Reference proteome</keyword>
<dbReference type="InterPro" id="IPR036250">
    <property type="entry name" value="AcylCo_DH-like_C"/>
</dbReference>
<reference evidence="10" key="1">
    <citation type="submission" date="2016-10" db="EMBL/GenBank/DDBJ databases">
        <authorList>
            <person name="Varghese N."/>
            <person name="Submissions S."/>
        </authorList>
    </citation>
    <scope>NUCLEOTIDE SEQUENCE [LARGE SCALE GENOMIC DNA]</scope>
    <source>
        <strain evidence="10">CGMCC 4.7047</strain>
    </source>
</reference>
<dbReference type="Gene3D" id="1.20.140.10">
    <property type="entry name" value="Butyryl-CoA Dehydrogenase, subunit A, domain 3"/>
    <property type="match status" value="1"/>
</dbReference>
<accession>A0A1I6RWB6</accession>
<dbReference type="Pfam" id="PF00441">
    <property type="entry name" value="Acyl-CoA_dh_1"/>
    <property type="match status" value="1"/>
</dbReference>
<evidence type="ECO:0000256" key="5">
    <source>
        <dbReference type="RuleBase" id="RU362125"/>
    </source>
</evidence>
<dbReference type="SUPFAM" id="SSF56645">
    <property type="entry name" value="Acyl-CoA dehydrogenase NM domain-like"/>
    <property type="match status" value="1"/>
</dbReference>
<comment type="similarity">
    <text evidence="1 5">Belongs to the acyl-CoA dehydrogenase family.</text>
</comment>
<dbReference type="InterPro" id="IPR009100">
    <property type="entry name" value="AcylCoA_DH/oxidase_NM_dom_sf"/>
</dbReference>
<feature type="domain" description="Acyl-CoA dehydrogenase/oxidase C-terminal" evidence="7">
    <location>
        <begin position="216"/>
        <end position="359"/>
    </location>
</feature>